<comment type="caution">
    <text evidence="10">The sequence shown here is derived from an EMBL/GenBank/DDBJ whole genome shotgun (WGS) entry which is preliminary data.</text>
</comment>
<organism evidence="10 11">
    <name type="scientific">Geodia barretti</name>
    <name type="common">Barrett's horny sponge</name>
    <dbReference type="NCBI Taxonomy" id="519541"/>
    <lineage>
        <taxon>Eukaryota</taxon>
        <taxon>Metazoa</taxon>
        <taxon>Porifera</taxon>
        <taxon>Demospongiae</taxon>
        <taxon>Heteroscleromorpha</taxon>
        <taxon>Tetractinellida</taxon>
        <taxon>Astrophorina</taxon>
        <taxon>Geodiidae</taxon>
        <taxon>Geodia</taxon>
    </lineage>
</organism>
<evidence type="ECO:0000256" key="1">
    <source>
        <dbReference type="ARBA" id="ARBA00004167"/>
    </source>
</evidence>
<dbReference type="InterPro" id="IPR015919">
    <property type="entry name" value="Cadherin-like_sf"/>
</dbReference>
<feature type="domain" description="Cadherin" evidence="9">
    <location>
        <begin position="130"/>
        <end position="242"/>
    </location>
</feature>
<feature type="domain" description="Cadherin" evidence="9">
    <location>
        <begin position="580"/>
        <end position="684"/>
    </location>
</feature>
<comment type="subcellular location">
    <subcellularLocation>
        <location evidence="1">Membrane</location>
        <topology evidence="1">Single-pass membrane protein</topology>
    </subcellularLocation>
</comment>
<dbReference type="PRINTS" id="PR00205">
    <property type="entry name" value="CADHERIN"/>
</dbReference>
<dbReference type="Pfam" id="PF00028">
    <property type="entry name" value="Cadherin"/>
    <property type="match status" value="7"/>
</dbReference>
<dbReference type="GO" id="GO:0016339">
    <property type="term" value="P:calcium-dependent cell-cell adhesion via plasma membrane cell adhesion molecules"/>
    <property type="evidence" value="ECO:0007669"/>
    <property type="project" value="TreeGrafter"/>
</dbReference>
<feature type="domain" description="Cadherin" evidence="9">
    <location>
        <begin position="347"/>
        <end position="456"/>
    </location>
</feature>
<dbReference type="PANTHER" id="PTHR24027">
    <property type="entry name" value="CADHERIN-23"/>
    <property type="match status" value="1"/>
</dbReference>
<evidence type="ECO:0000256" key="5">
    <source>
        <dbReference type="ARBA" id="ARBA00022837"/>
    </source>
</evidence>
<reference evidence="10" key="1">
    <citation type="submission" date="2023-03" db="EMBL/GenBank/DDBJ databases">
        <authorList>
            <person name="Steffen K."/>
            <person name="Cardenas P."/>
        </authorList>
    </citation>
    <scope>NUCLEOTIDE SEQUENCE</scope>
</reference>
<keyword evidence="7" id="KW-0472">Membrane</keyword>
<feature type="domain" description="Cadherin" evidence="9">
    <location>
        <begin position="245"/>
        <end position="346"/>
    </location>
</feature>
<dbReference type="SUPFAM" id="SSF49313">
    <property type="entry name" value="Cadherin-like"/>
    <property type="match status" value="8"/>
</dbReference>
<dbReference type="InterPro" id="IPR039808">
    <property type="entry name" value="Cadherin"/>
</dbReference>
<proteinExistence type="predicted"/>
<evidence type="ECO:0000313" key="10">
    <source>
        <dbReference type="EMBL" id="CAI7993583.1"/>
    </source>
</evidence>
<feature type="domain" description="Cadherin" evidence="9">
    <location>
        <begin position="457"/>
        <end position="578"/>
    </location>
</feature>
<dbReference type="GO" id="GO:0034332">
    <property type="term" value="P:adherens junction organization"/>
    <property type="evidence" value="ECO:0007669"/>
    <property type="project" value="TreeGrafter"/>
</dbReference>
<dbReference type="PANTHER" id="PTHR24027:SF422">
    <property type="entry name" value="CADHERIN DOMAIN-CONTAINING PROTEIN"/>
    <property type="match status" value="1"/>
</dbReference>
<keyword evidence="4" id="KW-0677">Repeat</keyword>
<evidence type="ECO:0000256" key="2">
    <source>
        <dbReference type="ARBA" id="ARBA00022692"/>
    </source>
</evidence>
<dbReference type="InterPro" id="IPR002126">
    <property type="entry name" value="Cadherin-like_dom"/>
</dbReference>
<dbReference type="CDD" id="cd11304">
    <property type="entry name" value="Cadherin_repeat"/>
    <property type="match status" value="8"/>
</dbReference>
<dbReference type="Proteomes" id="UP001174909">
    <property type="component" value="Unassembled WGS sequence"/>
</dbReference>
<keyword evidence="11" id="KW-1185">Reference proteome</keyword>
<protein>
    <submittedName>
        <fullName evidence="10">Protocadherin Fat 1</fullName>
    </submittedName>
</protein>
<dbReference type="GO" id="GO:0007043">
    <property type="term" value="P:cell-cell junction assembly"/>
    <property type="evidence" value="ECO:0007669"/>
    <property type="project" value="TreeGrafter"/>
</dbReference>
<dbReference type="EMBL" id="CASHTH010000190">
    <property type="protein sequence ID" value="CAI7993583.1"/>
    <property type="molecule type" value="Genomic_DNA"/>
</dbReference>
<dbReference type="GO" id="GO:0044331">
    <property type="term" value="P:cell-cell adhesion mediated by cadherin"/>
    <property type="evidence" value="ECO:0007669"/>
    <property type="project" value="TreeGrafter"/>
</dbReference>
<accession>A0AA35QVM5</accession>
<dbReference type="GO" id="GO:0007156">
    <property type="term" value="P:homophilic cell adhesion via plasma membrane adhesion molecules"/>
    <property type="evidence" value="ECO:0007669"/>
    <property type="project" value="InterPro"/>
</dbReference>
<keyword evidence="2" id="KW-0812">Transmembrane</keyword>
<evidence type="ECO:0000256" key="3">
    <source>
        <dbReference type="ARBA" id="ARBA00022729"/>
    </source>
</evidence>
<evidence type="ECO:0000313" key="11">
    <source>
        <dbReference type="Proteomes" id="UP001174909"/>
    </source>
</evidence>
<keyword evidence="5 8" id="KW-0106">Calcium</keyword>
<dbReference type="PROSITE" id="PS00232">
    <property type="entry name" value="CADHERIN_1"/>
    <property type="match status" value="5"/>
</dbReference>
<keyword evidence="3" id="KW-0732">Signal</keyword>
<keyword evidence="6" id="KW-1133">Transmembrane helix</keyword>
<evidence type="ECO:0000256" key="6">
    <source>
        <dbReference type="ARBA" id="ARBA00022989"/>
    </source>
</evidence>
<feature type="domain" description="Cadherin" evidence="9">
    <location>
        <begin position="685"/>
        <end position="793"/>
    </location>
</feature>
<dbReference type="GO" id="GO:0005912">
    <property type="term" value="C:adherens junction"/>
    <property type="evidence" value="ECO:0007669"/>
    <property type="project" value="TreeGrafter"/>
</dbReference>
<feature type="domain" description="Cadherin" evidence="9">
    <location>
        <begin position="795"/>
        <end position="906"/>
    </location>
</feature>
<dbReference type="GO" id="GO:0008013">
    <property type="term" value="F:beta-catenin binding"/>
    <property type="evidence" value="ECO:0007669"/>
    <property type="project" value="TreeGrafter"/>
</dbReference>
<dbReference type="Gene3D" id="2.60.40.60">
    <property type="entry name" value="Cadherins"/>
    <property type="match status" value="8"/>
</dbReference>
<dbReference type="SMART" id="SM00112">
    <property type="entry name" value="CA"/>
    <property type="match status" value="8"/>
</dbReference>
<gene>
    <name evidence="10" type="ORF">GBAR_LOCUS1280</name>
</gene>
<dbReference type="InterPro" id="IPR020894">
    <property type="entry name" value="Cadherin_CS"/>
</dbReference>
<dbReference type="AlphaFoldDB" id="A0AA35QVM5"/>
<evidence type="ECO:0000256" key="4">
    <source>
        <dbReference type="ARBA" id="ARBA00022737"/>
    </source>
</evidence>
<evidence type="ECO:0000256" key="7">
    <source>
        <dbReference type="ARBA" id="ARBA00023136"/>
    </source>
</evidence>
<dbReference type="FunFam" id="2.60.40.60:FF:000104">
    <property type="entry name" value="cadherin-23 isoform X1"/>
    <property type="match status" value="1"/>
</dbReference>
<name>A0AA35QVM5_GEOBA</name>
<dbReference type="GO" id="GO:0045296">
    <property type="term" value="F:cadherin binding"/>
    <property type="evidence" value="ECO:0007669"/>
    <property type="project" value="TreeGrafter"/>
</dbReference>
<dbReference type="GO" id="GO:0016477">
    <property type="term" value="P:cell migration"/>
    <property type="evidence" value="ECO:0007669"/>
    <property type="project" value="TreeGrafter"/>
</dbReference>
<sequence>MIEGANEHAPEFASDRYDVDISEYNILASAQQHTAGEIIATVTATDADANDEIEYIITGGNEDNLFEIPNPLFGNIVLKDPTLIDFETTTSYALIITATDLVIPESDRRTTTTYLYISVLDENDNLPVFSNDMYTGRVDEEAPIGTSIILTIPISVTDADSLYGMETVEFEINTVGSPLPSPFLAFTLSEDGTSLTTTIAIDREEDEGVFTFQMRVVDAAGNEDTAMMTVDILDINDNAPMIQEPQGGFLIMVAENNPVNSVLVTITAEDTDLGVNAEVFFTLQGGAGYFDIGHDTGVVTQIGSLQALEPPVTFTLTVIARDSGGLSSSRDLIVNLTYSNDHAPVFESSVYSGSVAECAEDGTPISPVLTLRATDDDTDSVVSYYIESSSVGDLFQLENIGQTATIRSAGSSVFDRESRDTYTFTVYATDGIIGTDDDSATVTIFISDCNDHSPIFTQDMYEVDVPEGTASGATVIQVHTNDADIGENEEVRFNVESVSPSSFSNVFHVDPLTGGIVASVNIDNTYTGSSACSTLDDHSNNVTLTIKATDQATMQDQLSNYTTVFIRLLDRNSEAPSFVPSSFYSFEISENVDGVDLGTVEAVDECDMDSDVTFFLVSGQDSAPFEIDQDTGVIRVIAGLDREVNDFLVVQLQAVDDGTDPGPQTGHASVTINVLDENDNAPKLVRDTYDISLPENIPVSTTLISIVASDPDLDENGTISFSMQSGDSDLFMLEGSPAGSDSDHLVTKVSLDRERVSVHIVTILVSDAGSPQKNSTAVMTLTLTDVNDNVPVWTAGQGSEFEIFENVTNSLVVDLDATDRDDGLNQELVYFFVGGSQDYESFHIDRNDGTLHIARDLDYETTPEYTLNIVVSDRRAETDDDGVTPLTNSTTIHIIVTDVNDNEPYFNRCPHGYEIPETFRVGAVVGNNIKDSVEDDDSLAIRTPFYYYIDSPESEREKRELSNAHK</sequence>
<dbReference type="GO" id="GO:0000902">
    <property type="term" value="P:cell morphogenesis"/>
    <property type="evidence" value="ECO:0007669"/>
    <property type="project" value="TreeGrafter"/>
</dbReference>
<dbReference type="GO" id="GO:0016342">
    <property type="term" value="C:catenin complex"/>
    <property type="evidence" value="ECO:0007669"/>
    <property type="project" value="TreeGrafter"/>
</dbReference>
<dbReference type="PROSITE" id="PS50268">
    <property type="entry name" value="CADHERIN_2"/>
    <property type="match status" value="8"/>
</dbReference>
<feature type="domain" description="Cadherin" evidence="9">
    <location>
        <begin position="36"/>
        <end position="129"/>
    </location>
</feature>
<dbReference type="GO" id="GO:0005509">
    <property type="term" value="F:calcium ion binding"/>
    <property type="evidence" value="ECO:0007669"/>
    <property type="project" value="UniProtKB-UniRule"/>
</dbReference>
<evidence type="ECO:0000256" key="8">
    <source>
        <dbReference type="PROSITE-ProRule" id="PRU00043"/>
    </source>
</evidence>
<evidence type="ECO:0000259" key="9">
    <source>
        <dbReference type="PROSITE" id="PS50268"/>
    </source>
</evidence>